<proteinExistence type="predicted"/>
<dbReference type="PANTHER" id="PTHR11895:SF76">
    <property type="entry name" value="INDOLEACETAMIDE HYDROLASE"/>
    <property type="match status" value="1"/>
</dbReference>
<keyword evidence="3" id="KW-1185">Reference proteome</keyword>
<dbReference type="AlphaFoldDB" id="A0A172YDL1"/>
<dbReference type="InterPro" id="IPR036928">
    <property type="entry name" value="AS_sf"/>
</dbReference>
<dbReference type="STRING" id="376489.A5892_07580"/>
<dbReference type="KEGG" id="haa:A5892_07580"/>
<dbReference type="EMBL" id="CP015243">
    <property type="protein sequence ID" value="ANF57339.1"/>
    <property type="molecule type" value="Genomic_DNA"/>
</dbReference>
<reference evidence="2 3" key="1">
    <citation type="submission" date="2016-04" db="EMBL/GenBank/DDBJ databases">
        <title>Complete Genome Sequence of Halotalea alkalilenta IHB B 13600.</title>
        <authorList>
            <person name="Swarnkar M.K."/>
            <person name="Sharma A."/>
            <person name="Kaushal K."/>
            <person name="Soni R."/>
            <person name="Rana S."/>
            <person name="Singh A.K."/>
            <person name="Gulati A."/>
        </authorList>
    </citation>
    <scope>NUCLEOTIDE SEQUENCE [LARGE SCALE GENOMIC DNA]</scope>
    <source>
        <strain evidence="2 3">IHB B 13600</strain>
    </source>
</reference>
<sequence>MSLTELDARALSRQIHAREVSCEEVMSAHLARIERLNPKVDAIVSLEPFDALLDQARERDRELAAGQDRGWMHGFPLAVKDLALTRGIRTTFGSPLFKDFIPDQDAVVVERMKASGAIVIGKTNVPEFGLGSQTYNPLFGATGCAFDPERTAGGSSGGAAAALALELVPVADGSDMMGSLRNPAAFNGVVGFRPSQGRVPAAHSPDGFYSQLGTEGPMGRSVADVARLLAVQAGFDARAPLSLAGDGTEFASPLASPTAPRFGWLGDFQGHLATEPGVLALCEGTFAALESLGGGVEPAKLEFDLDRLWSAWCTLRNFSVAGTHAGGYADPARRERMKPELRWEIEGGLALSALDVHRAGVVRTHWYRTMCKAFERYDFLLLPSAQVFPFDKREHWPKSVGGRAMDTYHRWMEVVIGPSLAGLPAISVPAGFDARGLPMGISIIGPPRADLAVLQVAHAFERAAGGFRQRRPGLAEADRS</sequence>
<organism evidence="2 3">
    <name type="scientific">Halotalea alkalilenta</name>
    <dbReference type="NCBI Taxonomy" id="376489"/>
    <lineage>
        <taxon>Bacteria</taxon>
        <taxon>Pseudomonadati</taxon>
        <taxon>Pseudomonadota</taxon>
        <taxon>Gammaproteobacteria</taxon>
        <taxon>Oceanospirillales</taxon>
        <taxon>Halomonadaceae</taxon>
        <taxon>Halotalea</taxon>
    </lineage>
</organism>
<dbReference type="GO" id="GO:0003824">
    <property type="term" value="F:catalytic activity"/>
    <property type="evidence" value="ECO:0007669"/>
    <property type="project" value="InterPro"/>
</dbReference>
<dbReference type="PANTHER" id="PTHR11895">
    <property type="entry name" value="TRANSAMIDASE"/>
    <property type="match status" value="1"/>
</dbReference>
<feature type="domain" description="Amidase" evidence="1">
    <location>
        <begin position="24"/>
        <end position="454"/>
    </location>
</feature>
<dbReference type="SUPFAM" id="SSF75304">
    <property type="entry name" value="Amidase signature (AS) enzymes"/>
    <property type="match status" value="1"/>
</dbReference>
<dbReference type="InterPro" id="IPR023631">
    <property type="entry name" value="Amidase_dom"/>
</dbReference>
<dbReference type="NCBIfam" id="NF005686">
    <property type="entry name" value="PRK07486.1"/>
    <property type="match status" value="1"/>
</dbReference>
<evidence type="ECO:0000313" key="2">
    <source>
        <dbReference type="EMBL" id="ANF57339.1"/>
    </source>
</evidence>
<evidence type="ECO:0000259" key="1">
    <source>
        <dbReference type="Pfam" id="PF01425"/>
    </source>
</evidence>
<evidence type="ECO:0000313" key="3">
    <source>
        <dbReference type="Proteomes" id="UP000077875"/>
    </source>
</evidence>
<dbReference type="RefSeq" id="WP_064122290.1">
    <property type="nucleotide sequence ID" value="NZ_CP015243.1"/>
</dbReference>
<dbReference type="Proteomes" id="UP000077875">
    <property type="component" value="Chromosome"/>
</dbReference>
<dbReference type="InterPro" id="IPR000120">
    <property type="entry name" value="Amidase"/>
</dbReference>
<dbReference type="Gene3D" id="3.90.1300.10">
    <property type="entry name" value="Amidase signature (AS) domain"/>
    <property type="match status" value="1"/>
</dbReference>
<gene>
    <name evidence="2" type="ORF">A5892_07580</name>
</gene>
<protein>
    <submittedName>
        <fullName evidence="2">Amidase</fullName>
    </submittedName>
</protein>
<dbReference type="Pfam" id="PF01425">
    <property type="entry name" value="Amidase"/>
    <property type="match status" value="1"/>
</dbReference>
<name>A0A172YDL1_9GAMM</name>
<accession>A0A172YDL1</accession>